<proteinExistence type="predicted"/>
<keyword evidence="4 5" id="KW-0472">Membrane</keyword>
<dbReference type="AlphaFoldDB" id="A0A0M0BTY7"/>
<evidence type="ECO:0000256" key="1">
    <source>
        <dbReference type="ARBA" id="ARBA00004141"/>
    </source>
</evidence>
<evidence type="ECO:0000313" key="8">
    <source>
        <dbReference type="Proteomes" id="UP000054016"/>
    </source>
</evidence>
<dbReference type="InterPro" id="IPR051328">
    <property type="entry name" value="T7SS_ABC-Transporter"/>
</dbReference>
<reference evidence="8" key="1">
    <citation type="submission" date="2015-06" db="EMBL/GenBank/DDBJ databases">
        <title>New insights into the roles of widespread benthic archaea in carbon and nitrogen cycling.</title>
        <authorList>
            <person name="Lazar C.S."/>
            <person name="Baker B.J."/>
            <person name="Seitz K.W."/>
            <person name="Hyde A.S."/>
            <person name="Dick G.J."/>
            <person name="Hinrichs K.-U."/>
            <person name="Teske A.P."/>
        </authorList>
    </citation>
    <scope>NUCLEOTIDE SEQUENCE [LARGE SCALE GENOMIC DNA]</scope>
</reference>
<dbReference type="InterPro" id="IPR047817">
    <property type="entry name" value="ABC2_TM_bact-type"/>
</dbReference>
<dbReference type="Proteomes" id="UP000054016">
    <property type="component" value="Unassembled WGS sequence"/>
</dbReference>
<dbReference type="EMBL" id="LFWV01000013">
    <property type="protein sequence ID" value="KON32067.1"/>
    <property type="molecule type" value="Genomic_DNA"/>
</dbReference>
<feature type="transmembrane region" description="Helical" evidence="5">
    <location>
        <begin position="278"/>
        <end position="300"/>
    </location>
</feature>
<gene>
    <name evidence="7" type="ORF">AC478_01450</name>
</gene>
<feature type="transmembrane region" description="Helical" evidence="5">
    <location>
        <begin position="218"/>
        <end position="237"/>
    </location>
</feature>
<dbReference type="PANTHER" id="PTHR43077:SF10">
    <property type="entry name" value="TRANSPORT PERMEASE PROTEIN"/>
    <property type="match status" value="1"/>
</dbReference>
<dbReference type="PANTHER" id="PTHR43077">
    <property type="entry name" value="TRANSPORT PERMEASE YVFS-RELATED"/>
    <property type="match status" value="1"/>
</dbReference>
<evidence type="ECO:0000256" key="5">
    <source>
        <dbReference type="SAM" id="Phobius"/>
    </source>
</evidence>
<feature type="transmembrane region" description="Helical" evidence="5">
    <location>
        <begin position="185"/>
        <end position="206"/>
    </location>
</feature>
<organism evidence="7 8">
    <name type="scientific">miscellaneous Crenarchaeota group-1 archaeon SG8-32-3</name>
    <dbReference type="NCBI Taxonomy" id="1685125"/>
    <lineage>
        <taxon>Archaea</taxon>
        <taxon>Candidatus Bathyarchaeota</taxon>
        <taxon>MCG-1</taxon>
    </lineage>
</organism>
<sequence length="302" mass="33082">MNNVSKSKLHGLWALTNRELKKWYKTPVVFILTLLQPIIWLGLLGNALNLGSLVGSSSLTIPPQVITELQLTPAQITVLQGFFSNIGDTIMQGTFGTTSYISFMAVGMIAFTALFTTMFSGMSVVWDRRLGFLNKALSTPVSRAVIILSKVLSATLRSIFQASIILIIAVPLGFQFGAAFTAVNILGVFAFLFLICMGLSSLFIAINIRSTRIETPMAVMNLLNLPLTFASSAFFPIEQMPGWLQAVATINPLSYTMNGMRQLLINSSIDYSQLALQYAYVGLFALVLTTVGIVLSWRFLNK</sequence>
<dbReference type="GO" id="GO:0043190">
    <property type="term" value="C:ATP-binding cassette (ABC) transporter complex"/>
    <property type="evidence" value="ECO:0007669"/>
    <property type="project" value="InterPro"/>
</dbReference>
<comment type="caution">
    <text evidence="7">The sequence shown here is derived from an EMBL/GenBank/DDBJ whole genome shotgun (WGS) entry which is preliminary data.</text>
</comment>
<evidence type="ECO:0000256" key="3">
    <source>
        <dbReference type="ARBA" id="ARBA00022989"/>
    </source>
</evidence>
<evidence type="ECO:0000259" key="6">
    <source>
        <dbReference type="PROSITE" id="PS51012"/>
    </source>
</evidence>
<name>A0A0M0BTY7_9ARCH</name>
<evidence type="ECO:0000313" key="7">
    <source>
        <dbReference type="EMBL" id="KON32067.1"/>
    </source>
</evidence>
<evidence type="ECO:0000256" key="4">
    <source>
        <dbReference type="ARBA" id="ARBA00023136"/>
    </source>
</evidence>
<feature type="domain" description="ABC transmembrane type-2" evidence="6">
    <location>
        <begin position="67"/>
        <end position="299"/>
    </location>
</feature>
<accession>A0A0M0BTY7</accession>
<feature type="transmembrane region" description="Helical" evidence="5">
    <location>
        <begin position="159"/>
        <end position="179"/>
    </location>
</feature>
<dbReference type="Pfam" id="PF01061">
    <property type="entry name" value="ABC2_membrane"/>
    <property type="match status" value="1"/>
</dbReference>
<dbReference type="GO" id="GO:0140359">
    <property type="term" value="F:ABC-type transporter activity"/>
    <property type="evidence" value="ECO:0007669"/>
    <property type="project" value="InterPro"/>
</dbReference>
<dbReference type="InterPro" id="IPR013525">
    <property type="entry name" value="ABC2_TM"/>
</dbReference>
<keyword evidence="2 5" id="KW-0812">Transmembrane</keyword>
<dbReference type="PIRSF" id="PIRSF006648">
    <property type="entry name" value="DrrB"/>
    <property type="match status" value="1"/>
</dbReference>
<feature type="transmembrane region" description="Helical" evidence="5">
    <location>
        <begin position="100"/>
        <end position="126"/>
    </location>
</feature>
<dbReference type="InterPro" id="IPR000412">
    <property type="entry name" value="ABC_2_transport"/>
</dbReference>
<comment type="subcellular location">
    <subcellularLocation>
        <location evidence="1">Membrane</location>
        <topology evidence="1">Multi-pass membrane protein</topology>
    </subcellularLocation>
</comment>
<feature type="transmembrane region" description="Helical" evidence="5">
    <location>
        <begin position="28"/>
        <end position="48"/>
    </location>
</feature>
<evidence type="ECO:0000256" key="2">
    <source>
        <dbReference type="ARBA" id="ARBA00022692"/>
    </source>
</evidence>
<protein>
    <submittedName>
        <fullName evidence="7">Multidrug ABC transporter permease</fullName>
    </submittedName>
</protein>
<dbReference type="PROSITE" id="PS51012">
    <property type="entry name" value="ABC_TM2"/>
    <property type="match status" value="1"/>
</dbReference>
<keyword evidence="3 5" id="KW-1133">Transmembrane helix</keyword>